<accession>K9Y0Y3</accession>
<sequence>MGKCPICISNLKSDIETMIKSGANNQYIRNWAKERDLKLTLKDIITHKVNHSKLFEVSSLSVVRQKPVLLKLNQIEELLDVSYEEILNYLAVNNLKPNFDEKYDLIEMIRFFVTELTFEVKKLQEQLNFLDPYNLKLAISKQKQEKIAVRTRLLTAIAQIQEIKLSMATGELICDRELEQHWSYSIVKFKAKLESIPNKVALELSTVDTVKDVNDVLCKLVDESLEELDDGC</sequence>
<gene>
    <name evidence="1" type="ordered locus">Sta7437_4983</name>
</gene>
<dbReference type="OrthoDB" id="582599at2"/>
<reference evidence="2" key="1">
    <citation type="journal article" date="2013" name="Proc. Natl. Acad. Sci. U.S.A.">
        <title>Improving the coverage of the cyanobacterial phylum using diversity-driven genome sequencing.</title>
        <authorList>
            <person name="Shih P.M."/>
            <person name="Wu D."/>
            <person name="Latifi A."/>
            <person name="Axen S.D."/>
            <person name="Fewer D.P."/>
            <person name="Talla E."/>
            <person name="Calteau A."/>
            <person name="Cai F."/>
            <person name="Tandeau de Marsac N."/>
            <person name="Rippka R."/>
            <person name="Herdman M."/>
            <person name="Sivonen K."/>
            <person name="Coursin T."/>
            <person name="Laurent T."/>
            <person name="Goodwin L."/>
            <person name="Nolan M."/>
            <person name="Davenport K.W."/>
            <person name="Han C.S."/>
            <person name="Rubin E.M."/>
            <person name="Eisen J.A."/>
            <person name="Woyke T."/>
            <person name="Gugger M."/>
            <person name="Kerfeld C.A."/>
        </authorList>
    </citation>
    <scope>NUCLEOTIDE SEQUENCE [LARGE SCALE GENOMIC DNA]</scope>
    <source>
        <strain evidence="2">ATCC 29371 / PCC 7437</strain>
        <plasmid evidence="2">Plasmid pSTA7437.04</plasmid>
    </source>
</reference>
<name>K9Y0Y3_STAC7</name>
<dbReference type="KEGG" id="scs:Sta7437_4983"/>
<dbReference type="HOGENOM" id="CLU_1194302_0_0_3"/>
<evidence type="ECO:0000313" key="1">
    <source>
        <dbReference type="EMBL" id="AFZ38403.1"/>
    </source>
</evidence>
<organism evidence="1 2">
    <name type="scientific">Stanieria cyanosphaera (strain ATCC 29371 / PCC 7437)</name>
    <dbReference type="NCBI Taxonomy" id="111780"/>
    <lineage>
        <taxon>Bacteria</taxon>
        <taxon>Bacillati</taxon>
        <taxon>Cyanobacteriota</taxon>
        <taxon>Cyanophyceae</taxon>
        <taxon>Pleurocapsales</taxon>
        <taxon>Dermocarpellaceae</taxon>
        <taxon>Stanieria</taxon>
    </lineage>
</organism>
<dbReference type="Proteomes" id="UP000010473">
    <property type="component" value="Plasmid pSTA7437.04"/>
</dbReference>
<dbReference type="RefSeq" id="WP_015328694.1">
    <property type="nucleotide sequence ID" value="NC_020052.1"/>
</dbReference>
<keyword evidence="1" id="KW-0614">Plasmid</keyword>
<dbReference type="AlphaFoldDB" id="K9Y0Y3"/>
<protein>
    <submittedName>
        <fullName evidence="1">Uncharacterized protein</fullName>
    </submittedName>
</protein>
<evidence type="ECO:0000313" key="2">
    <source>
        <dbReference type="Proteomes" id="UP000010473"/>
    </source>
</evidence>
<geneLocation type="plasmid" evidence="1 2">
    <name>pSTA7437.04</name>
</geneLocation>
<keyword evidence="2" id="KW-1185">Reference proteome</keyword>
<dbReference type="EMBL" id="CP003657">
    <property type="protein sequence ID" value="AFZ38403.1"/>
    <property type="molecule type" value="Genomic_DNA"/>
</dbReference>
<proteinExistence type="predicted"/>